<feature type="compositionally biased region" description="Basic and acidic residues" evidence="6">
    <location>
        <begin position="113"/>
        <end position="133"/>
    </location>
</feature>
<comment type="similarity">
    <text evidence="1">Belongs to the CCM1 family.</text>
</comment>
<dbReference type="PANTHER" id="PTHR47447">
    <property type="entry name" value="OS03G0856100 PROTEIN"/>
    <property type="match status" value="1"/>
</dbReference>
<evidence type="ECO:0000256" key="2">
    <source>
        <dbReference type="ARBA" id="ARBA00022737"/>
    </source>
</evidence>
<keyword evidence="8" id="KW-1185">Reference proteome</keyword>
<dbReference type="Proteomes" id="UP001565368">
    <property type="component" value="Unassembled WGS sequence"/>
</dbReference>
<comment type="function">
    <text evidence="3">Regulates mitochondrial small subunit maturation by controlling 15S rRNA 5'-end processing. Localizes to the 5' precursor of the 15S rRNA in a position that is subsequently occupied by mS47 in the mature yeast mtSSU. Uses structure and sequence-specific RNA recognition, binding to a single-stranded region of the precursor and specifically recognizing bases -6 to -1. The exchange of Ccm1 for mS47 is coupled to the irreversible removal of precursor rRNA that is accompanied by conformational changes of the mitoribosomal proteins uS5m and mS26. These conformational changes signal completion of 5'-end rRNA processing through protection of the mature 5'-end of the 15S rRNA and stabilization of mS47. The removal of the 5' precursor together with the dissociation of Ccm1 may be catalyzed by the 5'-3' exoribonuclease Pet127. Involved in the specific removal of group I introns in mitochondrial encoded transcripts.</text>
</comment>
<evidence type="ECO:0000256" key="4">
    <source>
        <dbReference type="ARBA" id="ARBA00044511"/>
    </source>
</evidence>
<evidence type="ECO:0000256" key="5">
    <source>
        <dbReference type="PROSITE-ProRule" id="PRU00708"/>
    </source>
</evidence>
<comment type="subunit">
    <text evidence="4">Binds to mitochondrial small subunit 15S rRNA.</text>
</comment>
<feature type="repeat" description="PPR" evidence="5">
    <location>
        <begin position="253"/>
        <end position="287"/>
    </location>
</feature>
<feature type="region of interest" description="Disordered" evidence="6">
    <location>
        <begin position="1"/>
        <end position="28"/>
    </location>
</feature>
<dbReference type="PANTHER" id="PTHR47447:SF17">
    <property type="entry name" value="OS12G0638900 PROTEIN"/>
    <property type="match status" value="1"/>
</dbReference>
<accession>A0ABR3Q895</accession>
<dbReference type="InterPro" id="IPR011990">
    <property type="entry name" value="TPR-like_helical_dom_sf"/>
</dbReference>
<dbReference type="GeneID" id="95985718"/>
<sequence length="798" mass="87668">MTLGSGWQKFEPDSDSDIDDIDDIDASRKTPAMLSITRLLARGGGRLAAPLHAAAPLRHYTTGDPGPSSYRQTRRREIRESVAQGRATPLASFDQLQSLLDAPERAPRHRAERTRDERGGGDRGEGRRRDGEGRGGSGTAARGGRGGRGGSRQGVQRSDLPSGRGEARGERSGRSEPRGERGGRGGRGGYTTARPRRPTDDWVPREQPGPDATPYKTSLKIKKWIDRHPSPLSPPQVDEVVKMVSDAPVATVNAAVWNLVFALLGRERKYDRMWKAFNLMKRKGTKPSSRTFTTLLNAYAGVAHASAPTAERFAPSARPERLTLDRVNNIYEQSQVHIRRALESGEAEDDDVGIAYPSAKKEAAAADAVNETQVNILPTNSYLKFLGRFGMWEEMQRVFHSMDATGPLSPDQVTYSTLLKAANNIDHYRRSAGRHPHAVQLEEFNLGATARSLWEQAVRQLCPGGRKTAYGKRELDEELALTALQCLVSGRPEDQRLVEQLVPRLWGLPMYGQVTVASSNPVPAGSDMPASMSNLPRFKLNVKSATALMSLLARGKASVAAHYTSKIMQHAELQKSLDFAALRVAVHNLAASNDVDAAWGIIQSYQPPTGPAGWPLDVWHAVLSAARWSKDYGAAWGAFTYMAQLGEGGKKWVWSYPNGQRRDVRGDAWVKPRALSPDAESMDLLLKAANVTGLKNVRAALGVYERYGPDQWFVFAQGERGDGLVDMVASRRPGSELSSASRRHVERAVELAKTLETAAEKVLEYPKDEREKERMQALARTGRIVADNWGTVLRRTAA</sequence>
<feature type="compositionally biased region" description="Acidic residues" evidence="6">
    <location>
        <begin position="13"/>
        <end position="24"/>
    </location>
</feature>
<evidence type="ECO:0000313" key="8">
    <source>
        <dbReference type="Proteomes" id="UP001565368"/>
    </source>
</evidence>
<name>A0ABR3Q895_9TREE</name>
<dbReference type="PROSITE" id="PS51375">
    <property type="entry name" value="PPR"/>
    <property type="match status" value="1"/>
</dbReference>
<feature type="region of interest" description="Disordered" evidence="6">
    <location>
        <begin position="55"/>
        <end position="217"/>
    </location>
</feature>
<protein>
    <submittedName>
        <fullName evidence="7">Uncharacterized protein</fullName>
    </submittedName>
</protein>
<evidence type="ECO:0000256" key="3">
    <source>
        <dbReference type="ARBA" id="ARBA00044493"/>
    </source>
</evidence>
<evidence type="ECO:0000256" key="6">
    <source>
        <dbReference type="SAM" id="MobiDB-lite"/>
    </source>
</evidence>
<gene>
    <name evidence="7" type="ORF">Q8F55_004675</name>
</gene>
<keyword evidence="2" id="KW-0677">Repeat</keyword>
<dbReference type="InterPro" id="IPR002885">
    <property type="entry name" value="PPR_rpt"/>
</dbReference>
<dbReference type="Gene3D" id="1.25.40.10">
    <property type="entry name" value="Tetratricopeptide repeat domain"/>
    <property type="match status" value="1"/>
</dbReference>
<evidence type="ECO:0000313" key="7">
    <source>
        <dbReference type="EMBL" id="KAL1410656.1"/>
    </source>
</evidence>
<comment type="caution">
    <text evidence="7">The sequence shown here is derived from an EMBL/GenBank/DDBJ whole genome shotgun (WGS) entry which is preliminary data.</text>
</comment>
<dbReference type="NCBIfam" id="TIGR00756">
    <property type="entry name" value="PPR"/>
    <property type="match status" value="1"/>
</dbReference>
<reference evidence="7 8" key="1">
    <citation type="submission" date="2023-08" db="EMBL/GenBank/DDBJ databases">
        <title>Annotated Genome Sequence of Vanrija albida AlHP1.</title>
        <authorList>
            <person name="Herzog R."/>
        </authorList>
    </citation>
    <scope>NUCLEOTIDE SEQUENCE [LARGE SCALE GENOMIC DNA]</scope>
    <source>
        <strain evidence="7 8">AlHP1</strain>
    </source>
</reference>
<dbReference type="Pfam" id="PF13041">
    <property type="entry name" value="PPR_2"/>
    <property type="match status" value="1"/>
</dbReference>
<evidence type="ECO:0000256" key="1">
    <source>
        <dbReference type="ARBA" id="ARBA00006192"/>
    </source>
</evidence>
<dbReference type="RefSeq" id="XP_069210600.1">
    <property type="nucleotide sequence ID" value="XM_069353182.1"/>
</dbReference>
<feature type="compositionally biased region" description="Gly residues" evidence="6">
    <location>
        <begin position="134"/>
        <end position="152"/>
    </location>
</feature>
<proteinExistence type="inferred from homology"/>
<feature type="compositionally biased region" description="Basic and acidic residues" evidence="6">
    <location>
        <begin position="165"/>
        <end position="183"/>
    </location>
</feature>
<dbReference type="EMBL" id="JBBXJM010000003">
    <property type="protein sequence ID" value="KAL1410656.1"/>
    <property type="molecule type" value="Genomic_DNA"/>
</dbReference>
<organism evidence="7 8">
    <name type="scientific">Vanrija albida</name>
    <dbReference type="NCBI Taxonomy" id="181172"/>
    <lineage>
        <taxon>Eukaryota</taxon>
        <taxon>Fungi</taxon>
        <taxon>Dikarya</taxon>
        <taxon>Basidiomycota</taxon>
        <taxon>Agaricomycotina</taxon>
        <taxon>Tremellomycetes</taxon>
        <taxon>Trichosporonales</taxon>
        <taxon>Trichosporonaceae</taxon>
        <taxon>Vanrija</taxon>
    </lineage>
</organism>